<keyword evidence="1" id="KW-1133">Transmembrane helix</keyword>
<accession>A0A1H0TAV2</accession>
<protein>
    <submittedName>
        <fullName evidence="2">Uncharacterized protein</fullName>
    </submittedName>
</protein>
<keyword evidence="1" id="KW-0472">Membrane</keyword>
<evidence type="ECO:0000313" key="3">
    <source>
        <dbReference type="Proteomes" id="UP000199073"/>
    </source>
</evidence>
<proteinExistence type="predicted"/>
<keyword evidence="1" id="KW-0812">Transmembrane</keyword>
<dbReference type="STRING" id="91360.SAMN05660330_02994"/>
<dbReference type="Proteomes" id="UP000199073">
    <property type="component" value="Unassembled WGS sequence"/>
</dbReference>
<name>A0A1H0TAV2_9BACT</name>
<evidence type="ECO:0000313" key="2">
    <source>
        <dbReference type="EMBL" id="SDP51134.1"/>
    </source>
</evidence>
<dbReference type="EMBL" id="FNJI01000023">
    <property type="protein sequence ID" value="SDP51134.1"/>
    <property type="molecule type" value="Genomic_DNA"/>
</dbReference>
<keyword evidence="3" id="KW-1185">Reference proteome</keyword>
<evidence type="ECO:0000256" key="1">
    <source>
        <dbReference type="SAM" id="Phobius"/>
    </source>
</evidence>
<organism evidence="2 3">
    <name type="scientific">Desulforhopalus singaporensis</name>
    <dbReference type="NCBI Taxonomy" id="91360"/>
    <lineage>
        <taxon>Bacteria</taxon>
        <taxon>Pseudomonadati</taxon>
        <taxon>Thermodesulfobacteriota</taxon>
        <taxon>Desulfobulbia</taxon>
        <taxon>Desulfobulbales</taxon>
        <taxon>Desulfocapsaceae</taxon>
        <taxon>Desulforhopalus</taxon>
    </lineage>
</organism>
<reference evidence="2 3" key="1">
    <citation type="submission" date="2016-10" db="EMBL/GenBank/DDBJ databases">
        <authorList>
            <person name="de Groot N.N."/>
        </authorList>
    </citation>
    <scope>NUCLEOTIDE SEQUENCE [LARGE SCALE GENOMIC DNA]</scope>
    <source>
        <strain evidence="2 3">DSM 12130</strain>
    </source>
</reference>
<gene>
    <name evidence="2" type="ORF">SAMN05660330_02994</name>
</gene>
<dbReference type="AlphaFoldDB" id="A0A1H0TAV2"/>
<feature type="transmembrane region" description="Helical" evidence="1">
    <location>
        <begin position="122"/>
        <end position="140"/>
    </location>
</feature>
<sequence>MSLKKNHHFRLKTVRYCKVATSPMATQPVMPRIADSPWHIFCKDPSVPPPAQSHAKNRRITKRKRVLPAMAAILTPPLSSRTQPHRRHPTTQTLSVESISPRHNSYTAVLMHFSKTNNKSRYRLSATIRFFALFIFFGSFSTRKFFSNNGQQISTQQQPPVSTSIIFISFIWHNY</sequence>